<dbReference type="InterPro" id="IPR050166">
    <property type="entry name" value="ABC_transporter_ATP-bind"/>
</dbReference>
<organism evidence="5 6">
    <name type="scientific">Candidatus Scatomorpha pullistercoris</name>
    <dbReference type="NCBI Taxonomy" id="2840929"/>
    <lineage>
        <taxon>Bacteria</taxon>
        <taxon>Bacillati</taxon>
        <taxon>Bacillota</taxon>
        <taxon>Clostridia</taxon>
        <taxon>Eubacteriales</taxon>
        <taxon>Candidatus Scatomorpha</taxon>
    </lineage>
</organism>
<proteinExistence type="predicted"/>
<sequence length="256" mass="28678">MAANKVKLQIKNLRKVFQGKNGDTVAVDGVSFDVYDNEFLVLLGPGQCGKTVMLNMIAGLETPTEGEIILDGEHVKGHDRKIGMVLQKTALMPWKTVMHNVEIGPKWRGVSKAERTATAQKFIDLVGLHGFEKSYPAQLSGGMKQRVGIARAYANDPEILIMDEPFGALDAQTRYAMEEEIAKIWQLQKRTVIFVTNNIEEACYLGDRIILFSNRPAKIKEIYPNDLPRPRDMISDEFLKLRTAISDNTDLAIDTK</sequence>
<comment type="caution">
    <text evidence="5">The sequence shown here is derived from an EMBL/GenBank/DDBJ whole genome shotgun (WGS) entry which is preliminary data.</text>
</comment>
<dbReference type="Proteomes" id="UP000886876">
    <property type="component" value="Unassembled WGS sequence"/>
</dbReference>
<keyword evidence="2" id="KW-0547">Nucleotide-binding</keyword>
<evidence type="ECO:0000256" key="3">
    <source>
        <dbReference type="ARBA" id="ARBA00022840"/>
    </source>
</evidence>
<dbReference type="Gene3D" id="3.40.50.300">
    <property type="entry name" value="P-loop containing nucleotide triphosphate hydrolases"/>
    <property type="match status" value="1"/>
</dbReference>
<dbReference type="PROSITE" id="PS00211">
    <property type="entry name" value="ABC_TRANSPORTER_1"/>
    <property type="match status" value="1"/>
</dbReference>
<feature type="domain" description="ABC transporter" evidence="4">
    <location>
        <begin position="8"/>
        <end position="239"/>
    </location>
</feature>
<dbReference type="InterPro" id="IPR017871">
    <property type="entry name" value="ABC_transporter-like_CS"/>
</dbReference>
<reference evidence="5" key="2">
    <citation type="journal article" date="2021" name="PeerJ">
        <title>Extensive microbial diversity within the chicken gut microbiome revealed by metagenomics and culture.</title>
        <authorList>
            <person name="Gilroy R."/>
            <person name="Ravi A."/>
            <person name="Getino M."/>
            <person name="Pursley I."/>
            <person name="Horton D.L."/>
            <person name="Alikhan N.F."/>
            <person name="Baker D."/>
            <person name="Gharbi K."/>
            <person name="Hall N."/>
            <person name="Watson M."/>
            <person name="Adriaenssens E.M."/>
            <person name="Foster-Nyarko E."/>
            <person name="Jarju S."/>
            <person name="Secka A."/>
            <person name="Antonio M."/>
            <person name="Oren A."/>
            <person name="Chaudhuri R.R."/>
            <person name="La Ragione R."/>
            <person name="Hildebrand F."/>
            <person name="Pallen M.J."/>
        </authorList>
    </citation>
    <scope>NUCLEOTIDE SEQUENCE</scope>
    <source>
        <strain evidence="5">ChiHecec3B27-6122</strain>
    </source>
</reference>
<dbReference type="InterPro" id="IPR003439">
    <property type="entry name" value="ABC_transporter-like_ATP-bd"/>
</dbReference>
<dbReference type="CDD" id="cd03293">
    <property type="entry name" value="ABC_NrtD_SsuB_transporters"/>
    <property type="match status" value="1"/>
</dbReference>
<reference evidence="5" key="1">
    <citation type="submission" date="2020-10" db="EMBL/GenBank/DDBJ databases">
        <authorList>
            <person name="Gilroy R."/>
        </authorList>
    </citation>
    <scope>NUCLEOTIDE SEQUENCE</scope>
    <source>
        <strain evidence="5">ChiHecec3B27-6122</strain>
    </source>
</reference>
<accession>A0A9D1G3P1</accession>
<dbReference type="InterPro" id="IPR027417">
    <property type="entry name" value="P-loop_NTPase"/>
</dbReference>
<name>A0A9D1G3P1_9FIRM</name>
<evidence type="ECO:0000256" key="2">
    <source>
        <dbReference type="ARBA" id="ARBA00022741"/>
    </source>
</evidence>
<evidence type="ECO:0000313" key="6">
    <source>
        <dbReference type="Proteomes" id="UP000886876"/>
    </source>
</evidence>
<dbReference type="PANTHER" id="PTHR42788">
    <property type="entry name" value="TAURINE IMPORT ATP-BINDING PROTEIN-RELATED"/>
    <property type="match status" value="1"/>
</dbReference>
<dbReference type="InterPro" id="IPR003593">
    <property type="entry name" value="AAA+_ATPase"/>
</dbReference>
<dbReference type="GO" id="GO:0016887">
    <property type="term" value="F:ATP hydrolysis activity"/>
    <property type="evidence" value="ECO:0007669"/>
    <property type="project" value="InterPro"/>
</dbReference>
<dbReference type="PANTHER" id="PTHR42788:SF13">
    <property type="entry name" value="ALIPHATIC SULFONATES IMPORT ATP-BINDING PROTEIN SSUB"/>
    <property type="match status" value="1"/>
</dbReference>
<dbReference type="SMART" id="SM00382">
    <property type="entry name" value="AAA"/>
    <property type="match status" value="1"/>
</dbReference>
<evidence type="ECO:0000259" key="4">
    <source>
        <dbReference type="PROSITE" id="PS50893"/>
    </source>
</evidence>
<dbReference type="PROSITE" id="PS50893">
    <property type="entry name" value="ABC_TRANSPORTER_2"/>
    <property type="match status" value="1"/>
</dbReference>
<dbReference type="EMBL" id="DVJS01000010">
    <property type="protein sequence ID" value="HIS96412.1"/>
    <property type="molecule type" value="Genomic_DNA"/>
</dbReference>
<dbReference type="SUPFAM" id="SSF52540">
    <property type="entry name" value="P-loop containing nucleoside triphosphate hydrolases"/>
    <property type="match status" value="1"/>
</dbReference>
<gene>
    <name evidence="5" type="ORF">IAD42_00385</name>
</gene>
<dbReference type="Pfam" id="PF00005">
    <property type="entry name" value="ABC_tran"/>
    <property type="match status" value="1"/>
</dbReference>
<protein>
    <submittedName>
        <fullName evidence="5">ABC transporter ATP-binding protein</fullName>
    </submittedName>
</protein>
<evidence type="ECO:0000313" key="5">
    <source>
        <dbReference type="EMBL" id="HIS96412.1"/>
    </source>
</evidence>
<dbReference type="AlphaFoldDB" id="A0A9D1G3P1"/>
<keyword evidence="1" id="KW-0813">Transport</keyword>
<keyword evidence="3 5" id="KW-0067">ATP-binding</keyword>
<dbReference type="GO" id="GO:0005524">
    <property type="term" value="F:ATP binding"/>
    <property type="evidence" value="ECO:0007669"/>
    <property type="project" value="UniProtKB-KW"/>
</dbReference>
<evidence type="ECO:0000256" key="1">
    <source>
        <dbReference type="ARBA" id="ARBA00022448"/>
    </source>
</evidence>